<accession>A0A558RAY8</accession>
<evidence type="ECO:0000313" key="2">
    <source>
        <dbReference type="EMBL" id="TVV76565.1"/>
    </source>
</evidence>
<dbReference type="EMBL" id="VNIM01000009">
    <property type="protein sequence ID" value="TVV76565.1"/>
    <property type="molecule type" value="Genomic_DNA"/>
</dbReference>
<reference evidence="2 3" key="1">
    <citation type="submission" date="2019-07" db="EMBL/GenBank/DDBJ databases">
        <title>Sphingomonas solaris sp. nov., isolated from a solar panel from Boston, Massachusetts.</title>
        <authorList>
            <person name="Tanner K."/>
            <person name="Pascual J."/>
            <person name="Mancuso C."/>
            <person name="Pereto J."/>
            <person name="Khalil A."/>
            <person name="Vilanova C."/>
        </authorList>
    </citation>
    <scope>NUCLEOTIDE SEQUENCE [LARGE SCALE GENOMIC DNA]</scope>
    <source>
        <strain evidence="2 3">R4DWN</strain>
    </source>
</reference>
<evidence type="ECO:0000256" key="1">
    <source>
        <dbReference type="SAM" id="Phobius"/>
    </source>
</evidence>
<sequence>MVVALLTLLHVLVFVYWLGGDLGAFYTSGFMTDPKRSVAERMMAVKILNNIDMAPRTTLILAYPTGLALAWAKGWVDVSGLIPALMAVLFVGWLALAWAVHLQHGGGGAIRKLDLAIRYLCVTAFGLAGIAGLAGLREMPFFIAVKLCLLAGCVALGLVVRRQLVPLFGAIREMTATGPTAETDATIRQVNNRARVSVITIWVLVGLAAYLGIATPA</sequence>
<organism evidence="2 3">
    <name type="scientific">Alterirhizorhabdus solaris</name>
    <dbReference type="NCBI Taxonomy" id="2529389"/>
    <lineage>
        <taxon>Bacteria</taxon>
        <taxon>Pseudomonadati</taxon>
        <taxon>Pseudomonadota</taxon>
        <taxon>Alphaproteobacteria</taxon>
        <taxon>Sphingomonadales</taxon>
        <taxon>Rhizorhabdaceae</taxon>
        <taxon>Alterirhizorhabdus</taxon>
    </lineage>
</organism>
<keyword evidence="1" id="KW-0812">Transmembrane</keyword>
<feature type="transmembrane region" description="Helical" evidence="1">
    <location>
        <begin position="196"/>
        <end position="213"/>
    </location>
</feature>
<feature type="transmembrane region" description="Helical" evidence="1">
    <location>
        <begin position="6"/>
        <end position="32"/>
    </location>
</feature>
<name>A0A558RAY8_9SPHN</name>
<protein>
    <recommendedName>
        <fullName evidence="4">Copper resistance protein D domain-containing protein</fullName>
    </recommendedName>
</protein>
<dbReference type="RefSeq" id="WP_145148396.1">
    <property type="nucleotide sequence ID" value="NZ_VNIM01000009.1"/>
</dbReference>
<dbReference type="Proteomes" id="UP000318681">
    <property type="component" value="Unassembled WGS sequence"/>
</dbReference>
<comment type="caution">
    <text evidence="2">The sequence shown here is derived from an EMBL/GenBank/DDBJ whole genome shotgun (WGS) entry which is preliminary data.</text>
</comment>
<evidence type="ECO:0008006" key="4">
    <source>
        <dbReference type="Google" id="ProtNLM"/>
    </source>
</evidence>
<proteinExistence type="predicted"/>
<dbReference type="OrthoDB" id="3781906at2"/>
<gene>
    <name evidence="2" type="ORF">FOY91_04035</name>
</gene>
<keyword evidence="3" id="KW-1185">Reference proteome</keyword>
<feature type="transmembrane region" description="Helical" evidence="1">
    <location>
        <begin position="115"/>
        <end position="135"/>
    </location>
</feature>
<evidence type="ECO:0000313" key="3">
    <source>
        <dbReference type="Proteomes" id="UP000318681"/>
    </source>
</evidence>
<dbReference type="AlphaFoldDB" id="A0A558RAY8"/>
<feature type="transmembrane region" description="Helical" evidence="1">
    <location>
        <begin position="141"/>
        <end position="160"/>
    </location>
</feature>
<keyword evidence="1" id="KW-1133">Transmembrane helix</keyword>
<keyword evidence="1" id="KW-0472">Membrane</keyword>
<feature type="transmembrane region" description="Helical" evidence="1">
    <location>
        <begin position="78"/>
        <end position="103"/>
    </location>
</feature>